<reference evidence="2 3" key="1">
    <citation type="submission" date="2017-02" db="EMBL/GenBank/DDBJ databases">
        <title>Genome sequence of Clostridium beijerinckii Br21.</title>
        <authorList>
            <person name="Fonseca B.C."/>
            <person name="Guazzaroni M.E."/>
            <person name="Riano-Pachon D.M."/>
            <person name="Reginatto V."/>
        </authorList>
    </citation>
    <scope>NUCLEOTIDE SEQUENCE [LARGE SCALE GENOMIC DNA]</scope>
    <source>
        <strain evidence="2 3">Br21</strain>
    </source>
</reference>
<proteinExistence type="predicted"/>
<feature type="domain" description="Helicase HerA central" evidence="1">
    <location>
        <begin position="137"/>
        <end position="287"/>
    </location>
</feature>
<dbReference type="InterPro" id="IPR002789">
    <property type="entry name" value="HerA_central"/>
</dbReference>
<dbReference type="InterPro" id="IPR027417">
    <property type="entry name" value="P-loop_NTPase"/>
</dbReference>
<comment type="caution">
    <text evidence="2">The sequence shown here is derived from an EMBL/GenBank/DDBJ whole genome shotgun (WGS) entry which is preliminary data.</text>
</comment>
<organism evidence="2 3">
    <name type="scientific">Clostridium beijerinckii</name>
    <name type="common">Clostridium MP</name>
    <dbReference type="NCBI Taxonomy" id="1520"/>
    <lineage>
        <taxon>Bacteria</taxon>
        <taxon>Bacillati</taxon>
        <taxon>Bacillota</taxon>
        <taxon>Clostridia</taxon>
        <taxon>Eubacteriales</taxon>
        <taxon>Clostridiaceae</taxon>
        <taxon>Clostridium</taxon>
    </lineage>
</organism>
<dbReference type="EMBL" id="MWMH01000003">
    <property type="protein sequence ID" value="OOP73147.1"/>
    <property type="molecule type" value="Genomic_DNA"/>
</dbReference>
<accession>A0A1S9N6G9</accession>
<evidence type="ECO:0000259" key="1">
    <source>
        <dbReference type="Pfam" id="PF01935"/>
    </source>
</evidence>
<name>A0A1S9N6G9_CLOBE</name>
<evidence type="ECO:0000313" key="3">
    <source>
        <dbReference type="Proteomes" id="UP000190959"/>
    </source>
</evidence>
<protein>
    <recommendedName>
        <fullName evidence="1">Helicase HerA central domain-containing protein</fullName>
    </recommendedName>
</protein>
<dbReference type="PANTHER" id="PTHR42957">
    <property type="entry name" value="HELICASE MJ1565-RELATED"/>
    <property type="match status" value="1"/>
</dbReference>
<sequence>MDLSLLIIGEVIEVRGQKVRVKVYKEKNSSNLNYNGEVLKNVSVGGFIRIRKGFLDIVGKIEGEYIVENKNINTKYSEKKDNIERIVEISIVGSISNNGKFIRGLSELPLVFNYAYILTEEQVQKIFAFVDKEVPKIEVGNIIAYEKYKLELGIQNLFGSHIGIFGNTGSGKSNTLAKIYNELFNRYNNFHNFKKNSKFILIDFNGEYSKSITETNKKLYEISTRKEKDKYPLTKDHLTELEFWSIILEATEKTQQPFLKRAIELFKNIIEKNISEEIIAQTKNIINDIFNYRDKYNILRKYYKEIIFLGFCNCQNEVKGLFDILTLNTTNNSLYLDLNLPRNQKPYFDSEIKFHGECRVSNLLSNIKNCNCRFNSITNYWYLFGFICKIQYINELKKGYILEEHIAPLIKRLDTRIPEMEKVFDINEAIMEPLSVISLVDVNVYMRKIIPMIICKKEYDAHKEKKNQGVLHIIIDEAHNILSKESQRESSMWKDYRLEVFEEIIKEGRKFGVFLTISSQRPSDISDTIISQLHNYFLHRLVNNEDIKSIGRTVSFLDNASYEMIPILPQGACIFTGIASNFPVLVQVDRVEKSLCPESDTINLNELWTDN</sequence>
<dbReference type="Pfam" id="PF01935">
    <property type="entry name" value="DUF87"/>
    <property type="match status" value="1"/>
</dbReference>
<gene>
    <name evidence="2" type="ORF">CBEIBR21_08900</name>
</gene>
<dbReference type="PANTHER" id="PTHR42957:SF1">
    <property type="entry name" value="HELICASE MJ1565-RELATED"/>
    <property type="match status" value="1"/>
</dbReference>
<dbReference type="SUPFAM" id="SSF52540">
    <property type="entry name" value="P-loop containing nucleoside triphosphate hydrolases"/>
    <property type="match status" value="1"/>
</dbReference>
<dbReference type="InterPro" id="IPR008571">
    <property type="entry name" value="HerA-like"/>
</dbReference>
<dbReference type="RefSeq" id="WP_078115299.1">
    <property type="nucleotide sequence ID" value="NZ_MWMH01000003.1"/>
</dbReference>
<dbReference type="Proteomes" id="UP000190959">
    <property type="component" value="Unassembled WGS sequence"/>
</dbReference>
<dbReference type="AlphaFoldDB" id="A0A1S9N6G9"/>
<dbReference type="Gene3D" id="3.40.50.300">
    <property type="entry name" value="P-loop containing nucleotide triphosphate hydrolases"/>
    <property type="match status" value="2"/>
</dbReference>
<evidence type="ECO:0000313" key="2">
    <source>
        <dbReference type="EMBL" id="OOP73147.1"/>
    </source>
</evidence>